<protein>
    <recommendedName>
        <fullName evidence="1">YjiS-like domain-containing protein</fullName>
    </recommendedName>
</protein>
<name>A0A2W7CRR8_9HYPH</name>
<evidence type="ECO:0000259" key="1">
    <source>
        <dbReference type="Pfam" id="PF06568"/>
    </source>
</evidence>
<evidence type="ECO:0000313" key="2">
    <source>
        <dbReference type="EMBL" id="PZV36459.1"/>
    </source>
</evidence>
<dbReference type="InterPro" id="IPR009506">
    <property type="entry name" value="YjiS-like"/>
</dbReference>
<sequence>MEKTMFQYLKRVSIGLRARRAERALHELPDHILKDIGIRRAAISYAVREHLKDDRI</sequence>
<reference evidence="3" key="1">
    <citation type="submission" date="2017-03" db="EMBL/GenBank/DDBJ databases">
        <authorList>
            <person name="Safronova V.I."/>
            <person name="Sazanova A.L."/>
            <person name="Chirak E.R."/>
        </authorList>
    </citation>
    <scope>NUCLEOTIDE SEQUENCE [LARGE SCALE GENOMIC DNA]</scope>
    <source>
        <strain evidence="3">Ach-343</strain>
    </source>
</reference>
<dbReference type="Proteomes" id="UP000248616">
    <property type="component" value="Unassembled WGS sequence"/>
</dbReference>
<comment type="caution">
    <text evidence="2">The sequence shown here is derived from an EMBL/GenBank/DDBJ whole genome shotgun (WGS) entry which is preliminary data.</text>
</comment>
<dbReference type="Pfam" id="PF06568">
    <property type="entry name" value="YjiS-like"/>
    <property type="match status" value="1"/>
</dbReference>
<feature type="domain" description="YjiS-like" evidence="1">
    <location>
        <begin position="17"/>
        <end position="43"/>
    </location>
</feature>
<organism evidence="2 3">
    <name type="scientific">Mesorhizobium kowhaii</name>
    <dbReference type="NCBI Taxonomy" id="1300272"/>
    <lineage>
        <taxon>Bacteria</taxon>
        <taxon>Pseudomonadati</taxon>
        <taxon>Pseudomonadota</taxon>
        <taxon>Alphaproteobacteria</taxon>
        <taxon>Hyphomicrobiales</taxon>
        <taxon>Phyllobacteriaceae</taxon>
        <taxon>Mesorhizobium</taxon>
    </lineage>
</organism>
<proteinExistence type="predicted"/>
<gene>
    <name evidence="2" type="ORF">B5V02_22025</name>
</gene>
<dbReference type="AlphaFoldDB" id="A0A2W7CRR8"/>
<keyword evidence="3" id="KW-1185">Reference proteome</keyword>
<accession>A0A2W7CRR8</accession>
<dbReference type="EMBL" id="MZXV01000050">
    <property type="protein sequence ID" value="PZV36459.1"/>
    <property type="molecule type" value="Genomic_DNA"/>
</dbReference>
<evidence type="ECO:0000313" key="3">
    <source>
        <dbReference type="Proteomes" id="UP000248616"/>
    </source>
</evidence>